<keyword evidence="1" id="KW-0812">Transmembrane</keyword>
<accession>A0A127M340</accession>
<dbReference type="STRING" id="1470434.AZF00_04760"/>
<keyword evidence="1" id="KW-0472">Membrane</keyword>
<gene>
    <name evidence="2" type="ORF">AZF00_04760</name>
</gene>
<dbReference type="AlphaFoldDB" id="A0A127M340"/>
<reference evidence="2 3" key="1">
    <citation type="submission" date="2015-12" db="EMBL/GenBank/DDBJ databases">
        <authorList>
            <person name="Shamseldin A."/>
            <person name="Moawad H."/>
            <person name="Abd El-Rahim W.M."/>
            <person name="Sadowsky M.J."/>
        </authorList>
    </citation>
    <scope>NUCLEOTIDE SEQUENCE [LARGE SCALE GENOMIC DNA]</scope>
    <source>
        <strain evidence="2 3">SM2</strain>
    </source>
</reference>
<keyword evidence="1" id="KW-1133">Transmembrane helix</keyword>
<feature type="transmembrane region" description="Helical" evidence="1">
    <location>
        <begin position="43"/>
        <end position="61"/>
    </location>
</feature>
<dbReference type="RefSeq" id="WP_008246367.1">
    <property type="nucleotide sequence ID" value="NZ_CP014544.1"/>
</dbReference>
<evidence type="ECO:0000313" key="3">
    <source>
        <dbReference type="Proteomes" id="UP000074119"/>
    </source>
</evidence>
<evidence type="ECO:0000313" key="2">
    <source>
        <dbReference type="EMBL" id="AMO67648.1"/>
    </source>
</evidence>
<proteinExistence type="predicted"/>
<name>A0A127M340_9GAMM</name>
<dbReference type="EMBL" id="CP014544">
    <property type="protein sequence ID" value="AMO67648.1"/>
    <property type="molecule type" value="Genomic_DNA"/>
</dbReference>
<evidence type="ECO:0000256" key="1">
    <source>
        <dbReference type="SAM" id="Phobius"/>
    </source>
</evidence>
<dbReference type="KEGG" id="zal:AZF00_04760"/>
<dbReference type="Proteomes" id="UP000074119">
    <property type="component" value="Chromosome"/>
</dbReference>
<protein>
    <submittedName>
        <fullName evidence="2">Uncharacterized protein</fullName>
    </submittedName>
</protein>
<sequence>MKNAFHKLYGAFLAAFFLIMGLSFLRSSGVINWSFWPNTLIELGVALLALGLSVIFGFLSGRRFQFGVAIIEAGEPEIFARSWAAASGILIVLCAVGVIAYAVINH</sequence>
<feature type="transmembrane region" description="Helical" evidence="1">
    <location>
        <begin position="82"/>
        <end position="104"/>
    </location>
</feature>
<organism evidence="2 3">
    <name type="scientific">Zhongshania aliphaticivorans</name>
    <dbReference type="NCBI Taxonomy" id="1470434"/>
    <lineage>
        <taxon>Bacteria</taxon>
        <taxon>Pseudomonadati</taxon>
        <taxon>Pseudomonadota</taxon>
        <taxon>Gammaproteobacteria</taxon>
        <taxon>Cellvibrionales</taxon>
        <taxon>Spongiibacteraceae</taxon>
        <taxon>Zhongshania</taxon>
    </lineage>
</organism>